<evidence type="ECO:0000313" key="4">
    <source>
        <dbReference type="Proteomes" id="UP000013827"/>
    </source>
</evidence>
<evidence type="ECO:0000256" key="1">
    <source>
        <dbReference type="SAM" id="MobiDB-lite"/>
    </source>
</evidence>
<organism evidence="3 4">
    <name type="scientific">Emiliania huxleyi (strain CCMP1516)</name>
    <dbReference type="NCBI Taxonomy" id="280463"/>
    <lineage>
        <taxon>Eukaryota</taxon>
        <taxon>Haptista</taxon>
        <taxon>Haptophyta</taxon>
        <taxon>Prymnesiophyceae</taxon>
        <taxon>Isochrysidales</taxon>
        <taxon>Noelaerhabdaceae</taxon>
        <taxon>Emiliania</taxon>
    </lineage>
</organism>
<feature type="region of interest" description="Disordered" evidence="1">
    <location>
        <begin position="1"/>
        <end position="32"/>
    </location>
</feature>
<evidence type="ECO:0000313" key="3">
    <source>
        <dbReference type="EnsemblProtists" id="EOD11584"/>
    </source>
</evidence>
<dbReference type="HOGENOM" id="CLU_682303_0_0_1"/>
<accession>A0A0D3IJZ9</accession>
<dbReference type="SUPFAM" id="SSF54160">
    <property type="entry name" value="Chromo domain-like"/>
    <property type="match status" value="1"/>
</dbReference>
<reference evidence="4" key="1">
    <citation type="journal article" date="2013" name="Nature">
        <title>Pan genome of the phytoplankton Emiliania underpins its global distribution.</title>
        <authorList>
            <person name="Read B.A."/>
            <person name="Kegel J."/>
            <person name="Klute M.J."/>
            <person name="Kuo A."/>
            <person name="Lefebvre S.C."/>
            <person name="Maumus F."/>
            <person name="Mayer C."/>
            <person name="Miller J."/>
            <person name="Monier A."/>
            <person name="Salamov A."/>
            <person name="Young J."/>
            <person name="Aguilar M."/>
            <person name="Claverie J.M."/>
            <person name="Frickenhaus S."/>
            <person name="Gonzalez K."/>
            <person name="Herman E.K."/>
            <person name="Lin Y.C."/>
            <person name="Napier J."/>
            <person name="Ogata H."/>
            <person name="Sarno A.F."/>
            <person name="Shmutz J."/>
            <person name="Schroeder D."/>
            <person name="de Vargas C."/>
            <person name="Verret F."/>
            <person name="von Dassow P."/>
            <person name="Valentin K."/>
            <person name="Van de Peer Y."/>
            <person name="Wheeler G."/>
            <person name="Dacks J.B."/>
            <person name="Delwiche C.F."/>
            <person name="Dyhrman S.T."/>
            <person name="Glockner G."/>
            <person name="John U."/>
            <person name="Richards T."/>
            <person name="Worden A.Z."/>
            <person name="Zhang X."/>
            <person name="Grigoriev I.V."/>
            <person name="Allen A.E."/>
            <person name="Bidle K."/>
            <person name="Borodovsky M."/>
            <person name="Bowler C."/>
            <person name="Brownlee C."/>
            <person name="Cock J.M."/>
            <person name="Elias M."/>
            <person name="Gladyshev V.N."/>
            <person name="Groth M."/>
            <person name="Guda C."/>
            <person name="Hadaegh A."/>
            <person name="Iglesias-Rodriguez M.D."/>
            <person name="Jenkins J."/>
            <person name="Jones B.M."/>
            <person name="Lawson T."/>
            <person name="Leese F."/>
            <person name="Lindquist E."/>
            <person name="Lobanov A."/>
            <person name="Lomsadze A."/>
            <person name="Malik S.B."/>
            <person name="Marsh M.E."/>
            <person name="Mackinder L."/>
            <person name="Mock T."/>
            <person name="Mueller-Roeber B."/>
            <person name="Pagarete A."/>
            <person name="Parker M."/>
            <person name="Probert I."/>
            <person name="Quesneville H."/>
            <person name="Raines C."/>
            <person name="Rensing S.A."/>
            <person name="Riano-Pachon D.M."/>
            <person name="Richier S."/>
            <person name="Rokitta S."/>
            <person name="Shiraiwa Y."/>
            <person name="Soanes D.M."/>
            <person name="van der Giezen M."/>
            <person name="Wahlund T.M."/>
            <person name="Williams B."/>
            <person name="Wilson W."/>
            <person name="Wolfe G."/>
            <person name="Wurch L.L."/>
        </authorList>
    </citation>
    <scope>NUCLEOTIDE SEQUENCE</scope>
</reference>
<feature type="domain" description="Chromo" evidence="2">
    <location>
        <begin position="38"/>
        <end position="79"/>
    </location>
</feature>
<dbReference type="GeneID" id="17257823"/>
<dbReference type="CDD" id="cd00024">
    <property type="entry name" value="CD_CSD"/>
    <property type="match status" value="1"/>
</dbReference>
<proteinExistence type="predicted"/>
<protein>
    <recommendedName>
        <fullName evidence="2">Chromo domain-containing protein</fullName>
    </recommendedName>
</protein>
<evidence type="ECO:0000259" key="2">
    <source>
        <dbReference type="PROSITE" id="PS50013"/>
    </source>
</evidence>
<dbReference type="OMA" id="WLCAREH"/>
<dbReference type="InterPro" id="IPR000953">
    <property type="entry name" value="Chromo/chromo_shadow_dom"/>
</dbReference>
<dbReference type="PaxDb" id="2903-EOD11584"/>
<keyword evidence="4" id="KW-1185">Reference proteome</keyword>
<reference evidence="3" key="2">
    <citation type="submission" date="2024-10" db="UniProtKB">
        <authorList>
            <consortium name="EnsemblProtists"/>
        </authorList>
    </citation>
    <scope>IDENTIFICATION</scope>
</reference>
<dbReference type="PROSITE" id="PS50013">
    <property type="entry name" value="CHROMO_2"/>
    <property type="match status" value="1"/>
</dbReference>
<dbReference type="KEGG" id="ehx:EMIHUDRAFT_214416"/>
<dbReference type="InterPro" id="IPR016197">
    <property type="entry name" value="Chromo-like_dom_sf"/>
</dbReference>
<dbReference type="RefSeq" id="XP_005764013.1">
    <property type="nucleotide sequence ID" value="XM_005763956.1"/>
</dbReference>
<dbReference type="Proteomes" id="UP000013827">
    <property type="component" value="Unassembled WGS sequence"/>
</dbReference>
<name>A0A0D3IJZ9_EMIH1</name>
<dbReference type="Gene3D" id="2.40.50.40">
    <property type="match status" value="1"/>
</dbReference>
<dbReference type="EnsemblProtists" id="EOD11584">
    <property type="protein sequence ID" value="EOD11584"/>
    <property type="gene ID" value="EMIHUDRAFT_214416"/>
</dbReference>
<sequence>MRGFKHGGRGGHCSLRKVETTAVTPSSAEEPSGVPGRFLVRWEGYSAASDSWEPAESFLHPLPIELFREAEEGEGSESVARRLERSNSHTVATVAHLASYLSARDLCYLAKTCRAVSASLPWSEVAAHAAAASGLGGASGVGCARSMAAWYAKHSLAIDRGTAFGSRLSGAGRTCAELHLGGPQHGLRAAAAEAAEEQDELSLRPSLYRVATAVTSVGFSSRLARSISWSVRLVRLPQLDGVGLWLGIMYDKRGSAPAEEAPLPAAGGGGPLHKQALSPYRYSGPVDRFNVSERWADSNWALLALGSNGYVQVSGTTPRSFSRRLAVGDVVRVTANQLLFGLNGGQPRVAAKRLLPRGVVPPLRVHAAVTLTDITKPLDEDESEHAAVELFGFERDAAAGTFCY</sequence>
<dbReference type="AlphaFoldDB" id="A0A0D3IJZ9"/>